<protein>
    <submittedName>
        <fullName evidence="1">Uncharacterized protein</fullName>
    </submittedName>
</protein>
<dbReference type="EMBL" id="FOMX01000038">
    <property type="protein sequence ID" value="SFF24333.1"/>
    <property type="molecule type" value="Genomic_DNA"/>
</dbReference>
<accession>A0A1I2H4K8</accession>
<keyword evidence="2" id="KW-1185">Reference proteome</keyword>
<dbReference type="OrthoDB" id="9795329at2"/>
<dbReference type="AlphaFoldDB" id="A0A1I2H4K8"/>
<proteinExistence type="predicted"/>
<gene>
    <name evidence="1" type="ORF">SAMN02745121_07680</name>
</gene>
<organism evidence="1 2">
    <name type="scientific">Nannocystis exedens</name>
    <dbReference type="NCBI Taxonomy" id="54"/>
    <lineage>
        <taxon>Bacteria</taxon>
        <taxon>Pseudomonadati</taxon>
        <taxon>Myxococcota</taxon>
        <taxon>Polyangia</taxon>
        <taxon>Nannocystales</taxon>
        <taxon>Nannocystaceae</taxon>
        <taxon>Nannocystis</taxon>
    </lineage>
</organism>
<dbReference type="STRING" id="54.SAMN02745121_07680"/>
<evidence type="ECO:0000313" key="2">
    <source>
        <dbReference type="Proteomes" id="UP000199400"/>
    </source>
</evidence>
<dbReference type="RefSeq" id="WP_096331816.1">
    <property type="nucleotide sequence ID" value="NZ_FOMX01000038.1"/>
</dbReference>
<dbReference type="SUPFAM" id="SSF47616">
    <property type="entry name" value="GST C-terminal domain-like"/>
    <property type="match status" value="1"/>
</dbReference>
<evidence type="ECO:0000313" key="1">
    <source>
        <dbReference type="EMBL" id="SFF24333.1"/>
    </source>
</evidence>
<dbReference type="Gene3D" id="1.20.1050.10">
    <property type="match status" value="1"/>
</dbReference>
<dbReference type="InterPro" id="IPR036282">
    <property type="entry name" value="Glutathione-S-Trfase_C_sf"/>
</dbReference>
<dbReference type="Proteomes" id="UP000199400">
    <property type="component" value="Unassembled WGS sequence"/>
</dbReference>
<name>A0A1I2H4K8_9BACT</name>
<sequence>MRALAADACAAAGRLFAGERRGEPEPLHARFVHAIEAALDSLEGETLDAGAPDFGEFCAALLPGYSDFRWPDRDWRAGRPRLAAFTAVMAERASFQATRHRPAAQAA</sequence>
<reference evidence="2" key="1">
    <citation type="submission" date="2016-10" db="EMBL/GenBank/DDBJ databases">
        <authorList>
            <person name="Varghese N."/>
            <person name="Submissions S."/>
        </authorList>
    </citation>
    <scope>NUCLEOTIDE SEQUENCE [LARGE SCALE GENOMIC DNA]</scope>
    <source>
        <strain evidence="2">ATCC 25963</strain>
    </source>
</reference>